<name>A0A6M3MDK1_9ZZZZ</name>
<gene>
    <name evidence="2" type="ORF">MM171B00803_0003</name>
</gene>
<keyword evidence="2" id="KW-0808">Transferase</keyword>
<proteinExistence type="predicted"/>
<accession>A0A6M3MDK1</accession>
<dbReference type="InterPro" id="IPR006342">
    <property type="entry name" value="FkbM_mtfrase"/>
</dbReference>
<dbReference type="InterPro" id="IPR029063">
    <property type="entry name" value="SAM-dependent_MTases_sf"/>
</dbReference>
<feature type="domain" description="Methyltransferase FkbM" evidence="1">
    <location>
        <begin position="6"/>
        <end position="161"/>
    </location>
</feature>
<keyword evidence="2" id="KW-0489">Methyltransferase</keyword>
<evidence type="ECO:0000313" key="2">
    <source>
        <dbReference type="EMBL" id="QJB03299.1"/>
    </source>
</evidence>
<dbReference type="AlphaFoldDB" id="A0A6M3MDK1"/>
<evidence type="ECO:0000259" key="1">
    <source>
        <dbReference type="Pfam" id="PF05050"/>
    </source>
</evidence>
<dbReference type="Gene3D" id="3.40.50.150">
    <property type="entry name" value="Vaccinia Virus protein VP39"/>
    <property type="match status" value="1"/>
</dbReference>
<dbReference type="GO" id="GO:0008168">
    <property type="term" value="F:methyltransferase activity"/>
    <property type="evidence" value="ECO:0007669"/>
    <property type="project" value="UniProtKB-KW"/>
</dbReference>
<organism evidence="2">
    <name type="scientific">viral metagenome</name>
    <dbReference type="NCBI Taxonomy" id="1070528"/>
    <lineage>
        <taxon>unclassified sequences</taxon>
        <taxon>metagenomes</taxon>
        <taxon>organismal metagenomes</taxon>
    </lineage>
</organism>
<dbReference type="GO" id="GO:0032259">
    <property type="term" value="P:methylation"/>
    <property type="evidence" value="ECO:0007669"/>
    <property type="project" value="UniProtKB-KW"/>
</dbReference>
<dbReference type="Pfam" id="PF05050">
    <property type="entry name" value="Methyltransf_21"/>
    <property type="match status" value="1"/>
</dbReference>
<sequence length="179" mass="20516">MRIAFDLGACVGLKTEKYSKEYGLVVAVEPVIENYTELIKKIIDERLYNVVPVLGAVDGKTKRGEIFVDEDPIGHSLYKKKRFTKNTQKRPVMVFSWDDLVRFVGVDHVDFAKVDIEGSEVNMFEEMTKCFPSEVIVEEHSRNGLTTEKDVRKVLKDKGYDVAKEMPERHMISAKRNGQ</sequence>
<dbReference type="SUPFAM" id="SSF53335">
    <property type="entry name" value="S-adenosyl-L-methionine-dependent methyltransferases"/>
    <property type="match status" value="1"/>
</dbReference>
<dbReference type="EMBL" id="MT143838">
    <property type="protein sequence ID" value="QJB03299.1"/>
    <property type="molecule type" value="Genomic_DNA"/>
</dbReference>
<reference evidence="2" key="1">
    <citation type="submission" date="2020-03" db="EMBL/GenBank/DDBJ databases">
        <title>The deep terrestrial virosphere.</title>
        <authorList>
            <person name="Holmfeldt K."/>
            <person name="Nilsson E."/>
            <person name="Simone D."/>
            <person name="Lopez-Fernandez M."/>
            <person name="Wu X."/>
            <person name="de Brujin I."/>
            <person name="Lundin D."/>
            <person name="Andersson A."/>
            <person name="Bertilsson S."/>
            <person name="Dopson M."/>
        </authorList>
    </citation>
    <scope>NUCLEOTIDE SEQUENCE</scope>
    <source>
        <strain evidence="2">MM171B00803</strain>
    </source>
</reference>
<protein>
    <submittedName>
        <fullName evidence="2">Putative methyltransferase</fullName>
    </submittedName>
</protein>
<dbReference type="NCBIfam" id="TIGR01444">
    <property type="entry name" value="fkbM_fam"/>
    <property type="match status" value="1"/>
</dbReference>